<dbReference type="EMBL" id="AP014957">
    <property type="protein sequence ID" value="BAS74677.1"/>
    <property type="molecule type" value="Genomic_DNA"/>
</dbReference>
<reference evidence="1 2" key="3">
    <citation type="journal article" date="2013" name="Rice">
        <title>Improvement of the Oryza sativa Nipponbare reference genome using next generation sequence and optical map data.</title>
        <authorList>
            <person name="Kawahara Y."/>
            <person name="de la Bastide M."/>
            <person name="Hamilton J.P."/>
            <person name="Kanamori H."/>
            <person name="McCombie W.R."/>
            <person name="Ouyang S."/>
            <person name="Schwartz D.C."/>
            <person name="Tanaka T."/>
            <person name="Wu J."/>
            <person name="Zhou S."/>
            <person name="Childs K.L."/>
            <person name="Davidson R.M."/>
            <person name="Lin H."/>
            <person name="Quesada-Ocampo L."/>
            <person name="Vaillancourt B."/>
            <person name="Sakai H."/>
            <person name="Lee S.S."/>
            <person name="Kim J."/>
            <person name="Numa H."/>
            <person name="Itoh T."/>
            <person name="Buell C.R."/>
            <person name="Matsumoto T."/>
        </authorList>
    </citation>
    <scope>NUCLEOTIDE SEQUENCE [LARGE SCALE GENOMIC DNA]</scope>
    <source>
        <strain evidence="2">cv. Nipponbare</strain>
    </source>
</reference>
<dbReference type="AlphaFoldDB" id="A0A0P0V913"/>
<proteinExistence type="predicted"/>
<accession>A0A0P0V913</accession>
<evidence type="ECO:0000313" key="2">
    <source>
        <dbReference type="Proteomes" id="UP000059680"/>
    </source>
</evidence>
<dbReference type="Proteomes" id="UP000059680">
    <property type="component" value="Chromosome 1"/>
</dbReference>
<evidence type="ECO:0000313" key="1">
    <source>
        <dbReference type="EMBL" id="BAS74677.1"/>
    </source>
</evidence>
<gene>
    <name evidence="1" type="ordered locus">Os01g0784450</name>
    <name evidence="1" type="ORF">OSNPB_010784450</name>
</gene>
<sequence length="157" mass="16801">GLSESDVQILHDHRILPHVQQIDGPEDAPATVSAAHVRRGVRVAAAVAQARLPALVQRHAGVHRRLRRLRQLHPVHPPEPIAIPAGQVGHPGTTFGRVLEGPRLGLTLKPRQAAALPGLVDAADAVAERPAERVVVAWVWRVEVAVFAPGLAVVVRP</sequence>
<dbReference type="InParanoid" id="A0A0P0V913"/>
<dbReference type="PaxDb" id="39947-A0A0P0V913"/>
<protein>
    <submittedName>
        <fullName evidence="1">Os01g0784450 protein</fullName>
    </submittedName>
</protein>
<reference evidence="1 2" key="2">
    <citation type="journal article" date="2013" name="Plant Cell Physiol.">
        <title>Rice Annotation Project Database (RAP-DB): an integrative and interactive database for rice genomics.</title>
        <authorList>
            <person name="Sakai H."/>
            <person name="Lee S.S."/>
            <person name="Tanaka T."/>
            <person name="Numa H."/>
            <person name="Kim J."/>
            <person name="Kawahara Y."/>
            <person name="Wakimoto H."/>
            <person name="Yang C.C."/>
            <person name="Iwamoto M."/>
            <person name="Abe T."/>
            <person name="Yamada Y."/>
            <person name="Muto A."/>
            <person name="Inokuchi H."/>
            <person name="Ikemura T."/>
            <person name="Matsumoto T."/>
            <person name="Sasaki T."/>
            <person name="Itoh T."/>
        </authorList>
    </citation>
    <scope>NUCLEOTIDE SEQUENCE [LARGE SCALE GENOMIC DNA]</scope>
    <source>
        <strain evidence="2">cv. Nipponbare</strain>
    </source>
</reference>
<keyword evidence="2" id="KW-1185">Reference proteome</keyword>
<organism evidence="1 2">
    <name type="scientific">Oryza sativa subsp. japonica</name>
    <name type="common">Rice</name>
    <dbReference type="NCBI Taxonomy" id="39947"/>
    <lineage>
        <taxon>Eukaryota</taxon>
        <taxon>Viridiplantae</taxon>
        <taxon>Streptophyta</taxon>
        <taxon>Embryophyta</taxon>
        <taxon>Tracheophyta</taxon>
        <taxon>Spermatophyta</taxon>
        <taxon>Magnoliopsida</taxon>
        <taxon>Liliopsida</taxon>
        <taxon>Poales</taxon>
        <taxon>Poaceae</taxon>
        <taxon>BOP clade</taxon>
        <taxon>Oryzoideae</taxon>
        <taxon>Oryzeae</taxon>
        <taxon>Oryzinae</taxon>
        <taxon>Oryza</taxon>
        <taxon>Oryza sativa</taxon>
    </lineage>
</organism>
<dbReference type="OMA" id="DAPAVXA"/>
<name>A0A0P0V913_ORYSJ</name>
<reference evidence="2" key="1">
    <citation type="journal article" date="2005" name="Nature">
        <title>The map-based sequence of the rice genome.</title>
        <authorList>
            <consortium name="International rice genome sequencing project (IRGSP)"/>
            <person name="Matsumoto T."/>
            <person name="Wu J."/>
            <person name="Kanamori H."/>
            <person name="Katayose Y."/>
            <person name="Fujisawa M."/>
            <person name="Namiki N."/>
            <person name="Mizuno H."/>
            <person name="Yamamoto K."/>
            <person name="Antonio B.A."/>
            <person name="Baba T."/>
            <person name="Sakata K."/>
            <person name="Nagamura Y."/>
            <person name="Aoki H."/>
            <person name="Arikawa K."/>
            <person name="Arita K."/>
            <person name="Bito T."/>
            <person name="Chiden Y."/>
            <person name="Fujitsuka N."/>
            <person name="Fukunaka R."/>
            <person name="Hamada M."/>
            <person name="Harada C."/>
            <person name="Hayashi A."/>
            <person name="Hijishita S."/>
            <person name="Honda M."/>
            <person name="Hosokawa S."/>
            <person name="Ichikawa Y."/>
            <person name="Idonuma A."/>
            <person name="Iijima M."/>
            <person name="Ikeda M."/>
            <person name="Ikeno M."/>
            <person name="Ito K."/>
            <person name="Ito S."/>
            <person name="Ito T."/>
            <person name="Ito Y."/>
            <person name="Ito Y."/>
            <person name="Iwabuchi A."/>
            <person name="Kamiya K."/>
            <person name="Karasawa W."/>
            <person name="Kurita K."/>
            <person name="Katagiri S."/>
            <person name="Kikuta A."/>
            <person name="Kobayashi H."/>
            <person name="Kobayashi N."/>
            <person name="Machita K."/>
            <person name="Maehara T."/>
            <person name="Masukawa M."/>
            <person name="Mizubayashi T."/>
            <person name="Mukai Y."/>
            <person name="Nagasaki H."/>
            <person name="Nagata Y."/>
            <person name="Naito S."/>
            <person name="Nakashima M."/>
            <person name="Nakama Y."/>
            <person name="Nakamichi Y."/>
            <person name="Nakamura M."/>
            <person name="Meguro A."/>
            <person name="Negishi M."/>
            <person name="Ohta I."/>
            <person name="Ohta T."/>
            <person name="Okamoto M."/>
            <person name="Ono N."/>
            <person name="Saji S."/>
            <person name="Sakaguchi M."/>
            <person name="Sakai K."/>
            <person name="Shibata M."/>
            <person name="Shimokawa T."/>
            <person name="Song J."/>
            <person name="Takazaki Y."/>
            <person name="Terasawa K."/>
            <person name="Tsugane M."/>
            <person name="Tsuji K."/>
            <person name="Ueda S."/>
            <person name="Waki K."/>
            <person name="Yamagata H."/>
            <person name="Yamamoto M."/>
            <person name="Yamamoto S."/>
            <person name="Yamane H."/>
            <person name="Yoshiki S."/>
            <person name="Yoshihara R."/>
            <person name="Yukawa K."/>
            <person name="Zhong H."/>
            <person name="Yano M."/>
            <person name="Yuan Q."/>
            <person name="Ouyang S."/>
            <person name="Liu J."/>
            <person name="Jones K.M."/>
            <person name="Gansberger K."/>
            <person name="Moffat K."/>
            <person name="Hill J."/>
            <person name="Bera J."/>
            <person name="Fadrosh D."/>
            <person name="Jin S."/>
            <person name="Johri S."/>
            <person name="Kim M."/>
            <person name="Overton L."/>
            <person name="Reardon M."/>
            <person name="Tsitrin T."/>
            <person name="Vuong H."/>
            <person name="Weaver B."/>
            <person name="Ciecko A."/>
            <person name="Tallon L."/>
            <person name="Jackson J."/>
            <person name="Pai G."/>
            <person name="Aken S.V."/>
            <person name="Utterback T."/>
            <person name="Reidmuller S."/>
            <person name="Feldblyum T."/>
            <person name="Hsiao J."/>
            <person name="Zismann V."/>
            <person name="Iobst S."/>
            <person name="de Vazeille A.R."/>
            <person name="Buell C.R."/>
            <person name="Ying K."/>
            <person name="Li Y."/>
            <person name="Lu T."/>
            <person name="Huang Y."/>
            <person name="Zhao Q."/>
            <person name="Feng Q."/>
            <person name="Zhang L."/>
            <person name="Zhu J."/>
            <person name="Weng Q."/>
            <person name="Mu J."/>
            <person name="Lu Y."/>
            <person name="Fan D."/>
            <person name="Liu Y."/>
            <person name="Guan J."/>
            <person name="Zhang Y."/>
            <person name="Yu S."/>
            <person name="Liu X."/>
            <person name="Zhang Y."/>
            <person name="Hong G."/>
            <person name="Han B."/>
            <person name="Choisne N."/>
            <person name="Demange N."/>
            <person name="Orjeda G."/>
            <person name="Samain S."/>
            <person name="Cattolico L."/>
            <person name="Pelletier E."/>
            <person name="Couloux A."/>
            <person name="Segurens B."/>
            <person name="Wincker P."/>
            <person name="D'Hont A."/>
            <person name="Scarpelli C."/>
            <person name="Weissenbach J."/>
            <person name="Salanoubat M."/>
            <person name="Quetier F."/>
            <person name="Yu Y."/>
            <person name="Kim H.R."/>
            <person name="Rambo T."/>
            <person name="Currie J."/>
            <person name="Collura K."/>
            <person name="Luo M."/>
            <person name="Yang T."/>
            <person name="Ammiraju J.S.S."/>
            <person name="Engler F."/>
            <person name="Soderlund C."/>
            <person name="Wing R.A."/>
            <person name="Palmer L.E."/>
            <person name="de la Bastide M."/>
            <person name="Spiegel L."/>
            <person name="Nascimento L."/>
            <person name="Zutavern T."/>
            <person name="O'Shaughnessy A."/>
            <person name="Dike S."/>
            <person name="Dedhia N."/>
            <person name="Preston R."/>
            <person name="Balija V."/>
            <person name="McCombie W.R."/>
            <person name="Chow T."/>
            <person name="Chen H."/>
            <person name="Chung M."/>
            <person name="Chen C."/>
            <person name="Shaw J."/>
            <person name="Wu H."/>
            <person name="Hsiao K."/>
            <person name="Chao Y."/>
            <person name="Chu M."/>
            <person name="Cheng C."/>
            <person name="Hour A."/>
            <person name="Lee P."/>
            <person name="Lin S."/>
            <person name="Lin Y."/>
            <person name="Liou J."/>
            <person name="Liu S."/>
            <person name="Hsing Y."/>
            <person name="Raghuvanshi S."/>
            <person name="Mohanty A."/>
            <person name="Bharti A.K."/>
            <person name="Gaur A."/>
            <person name="Gupta V."/>
            <person name="Kumar D."/>
            <person name="Ravi V."/>
            <person name="Vij S."/>
            <person name="Kapur A."/>
            <person name="Khurana P."/>
            <person name="Khurana P."/>
            <person name="Khurana J.P."/>
            <person name="Tyagi A.K."/>
            <person name="Gaikwad K."/>
            <person name="Singh A."/>
            <person name="Dalal V."/>
            <person name="Srivastava S."/>
            <person name="Dixit A."/>
            <person name="Pal A.K."/>
            <person name="Ghazi I.A."/>
            <person name="Yadav M."/>
            <person name="Pandit A."/>
            <person name="Bhargava A."/>
            <person name="Sureshbabu K."/>
            <person name="Batra K."/>
            <person name="Sharma T.R."/>
            <person name="Mohapatra T."/>
            <person name="Singh N.K."/>
            <person name="Messing J."/>
            <person name="Nelson A.B."/>
            <person name="Fuks G."/>
            <person name="Kavchok S."/>
            <person name="Keizer G."/>
            <person name="Linton E."/>
            <person name="Llaca V."/>
            <person name="Song R."/>
            <person name="Tanyolac B."/>
            <person name="Young S."/>
            <person name="Ho-Il K."/>
            <person name="Hahn J.H."/>
            <person name="Sangsakoo G."/>
            <person name="Vanavichit A."/>
            <person name="de Mattos Luiz.A.T."/>
            <person name="Zimmer P.D."/>
            <person name="Malone G."/>
            <person name="Dellagostin O."/>
            <person name="de Oliveira A.C."/>
            <person name="Bevan M."/>
            <person name="Bancroft I."/>
            <person name="Minx P."/>
            <person name="Cordum H."/>
            <person name="Wilson R."/>
            <person name="Cheng Z."/>
            <person name="Jin W."/>
            <person name="Jiang J."/>
            <person name="Leong S.A."/>
            <person name="Iwama H."/>
            <person name="Gojobori T."/>
            <person name="Itoh T."/>
            <person name="Niimura Y."/>
            <person name="Fujii Y."/>
            <person name="Habara T."/>
            <person name="Sakai H."/>
            <person name="Sato Y."/>
            <person name="Wilson G."/>
            <person name="Kumar K."/>
            <person name="McCouch S."/>
            <person name="Juretic N."/>
            <person name="Hoen D."/>
            <person name="Wright S."/>
            <person name="Bruskiewich R."/>
            <person name="Bureau T."/>
            <person name="Miyao A."/>
            <person name="Hirochika H."/>
            <person name="Nishikawa T."/>
            <person name="Kadowaki K."/>
            <person name="Sugiura M."/>
            <person name="Burr B."/>
            <person name="Sasaki T."/>
        </authorList>
    </citation>
    <scope>NUCLEOTIDE SEQUENCE [LARGE SCALE GENOMIC DNA]</scope>
    <source>
        <strain evidence="2">cv. Nipponbare</strain>
    </source>
</reference>
<dbReference type="FunCoup" id="A0A0P0V913">
    <property type="interactions" value="182"/>
</dbReference>
<feature type="non-terminal residue" evidence="1">
    <location>
        <position position="1"/>
    </location>
</feature>
<dbReference type="Gramene" id="Os01t0784450-00">
    <property type="protein sequence ID" value="Os01t0784450-00"/>
    <property type="gene ID" value="Os01g0784450"/>
</dbReference>